<sequence length="235" mass="27798">MHVIMMVLVLVMNTESFDLSEIASQTVARVCDMTTINSDIIMKLKACDKQYDDQWCMDMAQQKSIEPEFKKCEHMVRNDWMSLNVTTDEDREDVLNACNVGYHKCYKNAYALVRQQVYLDRRTKNACYKSALACDTTFITDDKWQQLERCTDDYYNQVRPYWKEVMEQSISTCRQTYNDQLTRYSNVRLNTTQDSLLLTCNADYKICRGKLYKMLNDKTVSYAKTRDDCYRNILK</sequence>
<feature type="signal peptide" evidence="1">
    <location>
        <begin position="1"/>
        <end position="16"/>
    </location>
</feature>
<evidence type="ECO:0000256" key="1">
    <source>
        <dbReference type="SAM" id="SignalP"/>
    </source>
</evidence>
<dbReference type="AlphaFoldDB" id="A0A7R9L1X2"/>
<keyword evidence="3" id="KW-1185">Reference proteome</keyword>
<accession>A0A7R9L1X2</accession>
<feature type="chain" id="PRO_5036403446" evidence="1">
    <location>
        <begin position="17"/>
        <end position="235"/>
    </location>
</feature>
<protein>
    <submittedName>
        <fullName evidence="2">Uncharacterized protein</fullName>
    </submittedName>
</protein>
<evidence type="ECO:0000313" key="3">
    <source>
        <dbReference type="Proteomes" id="UP000759131"/>
    </source>
</evidence>
<reference evidence="2" key="1">
    <citation type="submission" date="2020-11" db="EMBL/GenBank/DDBJ databases">
        <authorList>
            <person name="Tran Van P."/>
        </authorList>
    </citation>
    <scope>NUCLEOTIDE SEQUENCE</scope>
</reference>
<dbReference type="EMBL" id="OC865537">
    <property type="protein sequence ID" value="CAD7632427.1"/>
    <property type="molecule type" value="Genomic_DNA"/>
</dbReference>
<name>A0A7R9L1X2_9ACAR</name>
<evidence type="ECO:0000313" key="2">
    <source>
        <dbReference type="EMBL" id="CAD7632427.1"/>
    </source>
</evidence>
<dbReference type="Proteomes" id="UP000759131">
    <property type="component" value="Unassembled WGS sequence"/>
</dbReference>
<gene>
    <name evidence="2" type="ORF">OSB1V03_LOCUS12830</name>
</gene>
<organism evidence="2">
    <name type="scientific">Medioppia subpectinata</name>
    <dbReference type="NCBI Taxonomy" id="1979941"/>
    <lineage>
        <taxon>Eukaryota</taxon>
        <taxon>Metazoa</taxon>
        <taxon>Ecdysozoa</taxon>
        <taxon>Arthropoda</taxon>
        <taxon>Chelicerata</taxon>
        <taxon>Arachnida</taxon>
        <taxon>Acari</taxon>
        <taxon>Acariformes</taxon>
        <taxon>Sarcoptiformes</taxon>
        <taxon>Oribatida</taxon>
        <taxon>Brachypylina</taxon>
        <taxon>Oppioidea</taxon>
        <taxon>Oppiidae</taxon>
        <taxon>Medioppia</taxon>
    </lineage>
</organism>
<dbReference type="EMBL" id="CAJPIZ010010962">
    <property type="protein sequence ID" value="CAG2112857.1"/>
    <property type="molecule type" value="Genomic_DNA"/>
</dbReference>
<keyword evidence="1" id="KW-0732">Signal</keyword>
<proteinExistence type="predicted"/>